<dbReference type="EMBL" id="JAWDGP010007899">
    <property type="protein sequence ID" value="KAK3701022.1"/>
    <property type="molecule type" value="Genomic_DNA"/>
</dbReference>
<proteinExistence type="predicted"/>
<keyword evidence="2" id="KW-1185">Reference proteome</keyword>
<comment type="caution">
    <text evidence="1">The sequence shown here is derived from an EMBL/GenBank/DDBJ whole genome shotgun (WGS) entry which is preliminary data.</text>
</comment>
<sequence length="105" mass="11262">MVADSGCQTSIISLRWALAMGINKTDIIPVKLIICGSIKGLGVEGGIFVRACTSDAVGANRSNKLMIYVSAKMEKVFLCREALIILGAIYANFSEIPALWLKDLA</sequence>
<evidence type="ECO:0000313" key="2">
    <source>
        <dbReference type="Proteomes" id="UP001283361"/>
    </source>
</evidence>
<name>A0AAE0XP34_9GAST</name>
<dbReference type="Proteomes" id="UP001283361">
    <property type="component" value="Unassembled WGS sequence"/>
</dbReference>
<organism evidence="1 2">
    <name type="scientific">Elysia crispata</name>
    <name type="common">lettuce slug</name>
    <dbReference type="NCBI Taxonomy" id="231223"/>
    <lineage>
        <taxon>Eukaryota</taxon>
        <taxon>Metazoa</taxon>
        <taxon>Spiralia</taxon>
        <taxon>Lophotrochozoa</taxon>
        <taxon>Mollusca</taxon>
        <taxon>Gastropoda</taxon>
        <taxon>Heterobranchia</taxon>
        <taxon>Euthyneura</taxon>
        <taxon>Panpulmonata</taxon>
        <taxon>Sacoglossa</taxon>
        <taxon>Placobranchoidea</taxon>
        <taxon>Plakobranchidae</taxon>
        <taxon>Elysia</taxon>
    </lineage>
</organism>
<dbReference type="AlphaFoldDB" id="A0AAE0XP34"/>
<accession>A0AAE0XP34</accession>
<evidence type="ECO:0000313" key="1">
    <source>
        <dbReference type="EMBL" id="KAK3701022.1"/>
    </source>
</evidence>
<gene>
    <name evidence="1" type="ORF">RRG08_063275</name>
</gene>
<reference evidence="1" key="1">
    <citation type="journal article" date="2023" name="G3 (Bethesda)">
        <title>A reference genome for the long-term kleptoplast-retaining sea slug Elysia crispata morphotype clarki.</title>
        <authorList>
            <person name="Eastman K.E."/>
            <person name="Pendleton A.L."/>
            <person name="Shaikh M.A."/>
            <person name="Suttiyut T."/>
            <person name="Ogas R."/>
            <person name="Tomko P."/>
            <person name="Gavelis G."/>
            <person name="Widhalm J.R."/>
            <person name="Wisecaver J.H."/>
        </authorList>
    </citation>
    <scope>NUCLEOTIDE SEQUENCE</scope>
    <source>
        <strain evidence="1">ECLA1</strain>
    </source>
</reference>
<protein>
    <submittedName>
        <fullName evidence="1">Uncharacterized protein</fullName>
    </submittedName>
</protein>